<dbReference type="PANTHER" id="PTHR43065:SF23">
    <property type="entry name" value="SENSOR HISTIDINE KINASE PDTAS"/>
    <property type="match status" value="1"/>
</dbReference>
<dbReference type="PROSITE" id="PS50113">
    <property type="entry name" value="PAC"/>
    <property type="match status" value="3"/>
</dbReference>
<dbReference type="InterPro" id="IPR000700">
    <property type="entry name" value="PAS-assoc_C"/>
</dbReference>
<dbReference type="PANTHER" id="PTHR43065">
    <property type="entry name" value="SENSOR HISTIDINE KINASE"/>
    <property type="match status" value="1"/>
</dbReference>
<evidence type="ECO:0000256" key="3">
    <source>
        <dbReference type="ARBA" id="ARBA00022741"/>
    </source>
</evidence>
<dbReference type="Proteomes" id="UP001209737">
    <property type="component" value="Unassembled WGS sequence"/>
</dbReference>
<dbReference type="EMBL" id="JAMQPV010000001">
    <property type="protein sequence ID" value="MCW7462026.1"/>
    <property type="molecule type" value="Genomic_DNA"/>
</dbReference>
<dbReference type="InterPro" id="IPR013767">
    <property type="entry name" value="PAS_fold"/>
</dbReference>
<dbReference type="SUPFAM" id="SSF55785">
    <property type="entry name" value="PYP-like sensor domain (PAS domain)"/>
    <property type="match status" value="4"/>
</dbReference>
<dbReference type="CDD" id="cd00130">
    <property type="entry name" value="PAS"/>
    <property type="match status" value="4"/>
</dbReference>
<dbReference type="PROSITE" id="PS50112">
    <property type="entry name" value="PAS"/>
    <property type="match status" value="3"/>
</dbReference>
<evidence type="ECO:0000313" key="12">
    <source>
        <dbReference type="Proteomes" id="UP001209737"/>
    </source>
</evidence>
<comment type="caution">
    <text evidence="11">The sequence shown here is derived from an EMBL/GenBank/DDBJ whole genome shotgun (WGS) entry which is preliminary data.</text>
</comment>
<feature type="domain" description="Histidine kinase" evidence="8">
    <location>
        <begin position="519"/>
        <end position="709"/>
    </location>
</feature>
<dbReference type="Gene3D" id="3.30.565.10">
    <property type="entry name" value="Histidine kinase-like ATPase, C-terminal domain"/>
    <property type="match status" value="1"/>
</dbReference>
<feature type="domain" description="PAC" evidence="10">
    <location>
        <begin position="456"/>
        <end position="508"/>
    </location>
</feature>
<gene>
    <name evidence="11" type="ORF">ND812_07980</name>
</gene>
<evidence type="ECO:0000256" key="1">
    <source>
        <dbReference type="ARBA" id="ARBA00022553"/>
    </source>
</evidence>
<keyword evidence="12" id="KW-1185">Reference proteome</keyword>
<dbReference type="Pfam" id="PF08447">
    <property type="entry name" value="PAS_3"/>
    <property type="match status" value="1"/>
</dbReference>
<evidence type="ECO:0000256" key="5">
    <source>
        <dbReference type="ARBA" id="ARBA00022840"/>
    </source>
</evidence>
<dbReference type="Pfam" id="PF13426">
    <property type="entry name" value="PAS_9"/>
    <property type="match status" value="2"/>
</dbReference>
<dbReference type="InterPro" id="IPR000014">
    <property type="entry name" value="PAS"/>
</dbReference>
<dbReference type="Gene3D" id="2.10.70.100">
    <property type="match status" value="1"/>
</dbReference>
<feature type="domain" description="PAS" evidence="9">
    <location>
        <begin position="252"/>
        <end position="300"/>
    </location>
</feature>
<dbReference type="InterPro" id="IPR001610">
    <property type="entry name" value="PAC"/>
</dbReference>
<dbReference type="PROSITE" id="PS50109">
    <property type="entry name" value="HIS_KIN"/>
    <property type="match status" value="1"/>
</dbReference>
<keyword evidence="2" id="KW-0808">Transferase</keyword>
<proteinExistence type="predicted"/>
<evidence type="ECO:0000256" key="6">
    <source>
        <dbReference type="ARBA" id="ARBA00023012"/>
    </source>
</evidence>
<dbReference type="InterPro" id="IPR011495">
    <property type="entry name" value="Sig_transdc_His_kin_sub2_dim/P"/>
</dbReference>
<organism evidence="11 12">
    <name type="scientific">Leptospira limi</name>
    <dbReference type="NCBI Taxonomy" id="2950023"/>
    <lineage>
        <taxon>Bacteria</taxon>
        <taxon>Pseudomonadati</taxon>
        <taxon>Spirochaetota</taxon>
        <taxon>Spirochaetia</taxon>
        <taxon>Leptospirales</taxon>
        <taxon>Leptospiraceae</taxon>
        <taxon>Leptospira</taxon>
    </lineage>
</organism>
<feature type="domain" description="PAS" evidence="9">
    <location>
        <begin position="6"/>
        <end position="73"/>
    </location>
</feature>
<feature type="domain" description="PAS" evidence="9">
    <location>
        <begin position="398"/>
        <end position="439"/>
    </location>
</feature>
<dbReference type="SMART" id="SM00091">
    <property type="entry name" value="PAS"/>
    <property type="match status" value="4"/>
</dbReference>
<dbReference type="InterPro" id="IPR003594">
    <property type="entry name" value="HATPase_dom"/>
</dbReference>
<accession>A0ABT3LWC1</accession>
<dbReference type="Pfam" id="PF02518">
    <property type="entry name" value="HATPase_c"/>
    <property type="match status" value="1"/>
</dbReference>
<dbReference type="Gene3D" id="3.30.450.20">
    <property type="entry name" value="PAS domain"/>
    <property type="match status" value="4"/>
</dbReference>
<protein>
    <submittedName>
        <fullName evidence="11">PAS domain S-box protein</fullName>
    </submittedName>
</protein>
<keyword evidence="3" id="KW-0547">Nucleotide-binding</keyword>
<dbReference type="RefSeq" id="WP_265375013.1">
    <property type="nucleotide sequence ID" value="NZ_JAMQPV010000001.1"/>
</dbReference>
<evidence type="ECO:0000259" key="8">
    <source>
        <dbReference type="PROSITE" id="PS50109"/>
    </source>
</evidence>
<keyword evidence="5" id="KW-0067">ATP-binding</keyword>
<name>A0ABT3LWC1_9LEPT</name>
<dbReference type="InterPro" id="IPR013655">
    <property type="entry name" value="PAS_fold_3"/>
</dbReference>
<dbReference type="NCBIfam" id="TIGR00229">
    <property type="entry name" value="sensory_box"/>
    <property type="match status" value="3"/>
</dbReference>
<feature type="domain" description="PAC" evidence="10">
    <location>
        <begin position="199"/>
        <end position="251"/>
    </location>
</feature>
<dbReference type="SMART" id="SM00086">
    <property type="entry name" value="PAC"/>
    <property type="match status" value="3"/>
</dbReference>
<dbReference type="SUPFAM" id="SSF55874">
    <property type="entry name" value="ATPase domain of HSP90 chaperone/DNA topoisomerase II/histidine kinase"/>
    <property type="match status" value="1"/>
</dbReference>
<reference evidence="11 12" key="1">
    <citation type="submission" date="2022-06" db="EMBL/GenBank/DDBJ databases">
        <title>Leptospira isolates from biofilms formed at urban environments.</title>
        <authorList>
            <person name="Ribeiro P.S."/>
            <person name="Sousa T."/>
            <person name="Carvalho N."/>
            <person name="Aburjaile F."/>
            <person name="Neves F."/>
            <person name="Oliveira D."/>
            <person name="Blanco L."/>
            <person name="Lima J."/>
            <person name="Costa F."/>
            <person name="Brenig B."/>
            <person name="Soares S."/>
            <person name="Ramos R."/>
            <person name="Goes-Neto A."/>
            <person name="Matiuzzi M."/>
            <person name="Azevedo V."/>
            <person name="Ristow P."/>
        </authorList>
    </citation>
    <scope>NUCLEOTIDE SEQUENCE [LARGE SCALE GENOMIC DNA]</scope>
    <source>
        <strain evidence="11 12">VSF25</strain>
    </source>
</reference>
<evidence type="ECO:0000256" key="7">
    <source>
        <dbReference type="SAM" id="Coils"/>
    </source>
</evidence>
<feature type="domain" description="PAC" evidence="10">
    <location>
        <begin position="328"/>
        <end position="380"/>
    </location>
</feature>
<keyword evidence="1" id="KW-0597">Phosphoprotein</keyword>
<evidence type="ECO:0000256" key="4">
    <source>
        <dbReference type="ARBA" id="ARBA00022777"/>
    </source>
</evidence>
<dbReference type="Pfam" id="PF07568">
    <property type="entry name" value="HisKA_2"/>
    <property type="match status" value="1"/>
</dbReference>
<dbReference type="InterPro" id="IPR005467">
    <property type="entry name" value="His_kinase_dom"/>
</dbReference>
<keyword evidence="7" id="KW-0175">Coiled coil</keyword>
<evidence type="ECO:0000256" key="2">
    <source>
        <dbReference type="ARBA" id="ARBA00022679"/>
    </source>
</evidence>
<evidence type="ECO:0000313" key="11">
    <source>
        <dbReference type="EMBL" id="MCW7462026.1"/>
    </source>
</evidence>
<dbReference type="InterPro" id="IPR035965">
    <property type="entry name" value="PAS-like_dom_sf"/>
</dbReference>
<evidence type="ECO:0000259" key="9">
    <source>
        <dbReference type="PROSITE" id="PS50112"/>
    </source>
</evidence>
<evidence type="ECO:0000259" key="10">
    <source>
        <dbReference type="PROSITE" id="PS50113"/>
    </source>
</evidence>
<feature type="coiled-coil region" evidence="7">
    <location>
        <begin position="492"/>
        <end position="519"/>
    </location>
</feature>
<keyword evidence="4" id="KW-0418">Kinase</keyword>
<dbReference type="InterPro" id="IPR036890">
    <property type="entry name" value="HATPase_C_sf"/>
</dbReference>
<dbReference type="Pfam" id="PF00989">
    <property type="entry name" value="PAS"/>
    <property type="match status" value="1"/>
</dbReference>
<keyword evidence="6" id="KW-0902">Two-component regulatory system</keyword>
<sequence>MFKENKEDGMTSAYHNSLPIPLFQISKQGIINFINSEAQNLFSITQTDLYQKSFTTLLSEKSKEVFKSYINNISLGINEKYCLTEIIVNENLTKQVSLFANLSLDDKWIQLIVIEATNESEIFYKKEFEDISNVAQVGRWELNLITGTLEWSKKIYEIFELDPDLFQPSYETFLSVIHPDDREKVNQAYSQSLIDKKEYEIEHRLILTEGRIKWVRESCYSIFDSKGNPEISIGTCQDITKQKEMEIHLIESEKKYSNLVENTASLVWSIDENGYFKYLNPAWEKLLGYTKDEMLNHPFLDFQPSLIAARDKKAFNKFSLGDYEAIKHGYETLFITKSGETKFLIFYPTPFFNSSGEFKGSHGTANDVTFKRTVDAKLEEIYFELGQRQYAIDQHAIVAITDLNADIIYVNKKFCEISKYTRDELIGENHRIINSGYHPPEFFKNLYRTIRSGNTWHGEIKNRAKDGGYYWVATTIAPIKNSRGEIEKFLSIRTDITEIKEADEKIKSLLEEKALILVEIHHRIKNNMNTIYSLLKMEANSQKDILHKSILLDASNRVRSMMLLYDKLYRSENTDTISIKDYFPTLISEILNIFPSQGKITTDIQVEPIAISTKILSSIGIIINELVTNSMKYSFSEGQIGKITFHVKIQNQILMIHYEDDGIPIEQTNLLQSTNSFGLNLIHMLVKQLKGIVHIENTNGTKYKIEIKI</sequence>